<dbReference type="AlphaFoldDB" id="A0A7R8ZDT5"/>
<organism evidence="2">
    <name type="scientific">Timema douglasi</name>
    <name type="common">Walking stick</name>
    <dbReference type="NCBI Taxonomy" id="61478"/>
    <lineage>
        <taxon>Eukaryota</taxon>
        <taxon>Metazoa</taxon>
        <taxon>Ecdysozoa</taxon>
        <taxon>Arthropoda</taxon>
        <taxon>Hexapoda</taxon>
        <taxon>Insecta</taxon>
        <taxon>Pterygota</taxon>
        <taxon>Neoptera</taxon>
        <taxon>Polyneoptera</taxon>
        <taxon>Phasmatodea</taxon>
        <taxon>Timematodea</taxon>
        <taxon>Timematoidea</taxon>
        <taxon>Timematidae</taxon>
        <taxon>Timema</taxon>
    </lineage>
</organism>
<evidence type="ECO:0000256" key="1">
    <source>
        <dbReference type="SAM" id="MobiDB-lite"/>
    </source>
</evidence>
<feature type="region of interest" description="Disordered" evidence="1">
    <location>
        <begin position="1"/>
        <end position="23"/>
    </location>
</feature>
<dbReference type="PANTHER" id="PTHR21696">
    <property type="entry name" value="PROTEIN UNC-79 HOMOLOG"/>
    <property type="match status" value="1"/>
</dbReference>
<feature type="compositionally biased region" description="Acidic residues" evidence="1">
    <location>
        <begin position="1"/>
        <end position="22"/>
    </location>
</feature>
<proteinExistence type="predicted"/>
<reference evidence="2" key="1">
    <citation type="submission" date="2020-11" db="EMBL/GenBank/DDBJ databases">
        <authorList>
            <person name="Tran Van P."/>
        </authorList>
    </citation>
    <scope>NUCLEOTIDE SEQUENCE</scope>
</reference>
<dbReference type="EMBL" id="OA576821">
    <property type="protein sequence ID" value="CAD7205785.1"/>
    <property type="molecule type" value="Genomic_DNA"/>
</dbReference>
<accession>A0A7R8ZDT5</accession>
<evidence type="ECO:0000313" key="2">
    <source>
        <dbReference type="EMBL" id="CAD7205785.1"/>
    </source>
</evidence>
<dbReference type="Pfam" id="PF14776">
    <property type="entry name" value="UNC-79"/>
    <property type="match status" value="1"/>
</dbReference>
<gene>
    <name evidence="2" type="ORF">TDIB3V08_LOCUS11935</name>
</gene>
<dbReference type="InterPro" id="IPR024855">
    <property type="entry name" value="UNC79"/>
</dbReference>
<protein>
    <submittedName>
        <fullName evidence="2">Uncharacterized protein</fullName>
    </submittedName>
</protein>
<name>A0A7R8ZDT5_TIMDO</name>
<sequence length="238" mass="26803">MMEQQESSDEEREEEMEEDSEDIPTTKYVLRGLTAKIRNLHDYQLRLLHGIMPVPSGLDVANTLKYFSQTLLTVLKDVPGSPIEMLKLKEKDSVRMGLYPNLDYKGLYNAVVQLVDVVPLVQYGLHVFGQSMLQCMVCLLPFLENDMIDALPYLVASTMSVLPESLHQEIVHSLCFYILSFTIMVRADLEVLGSIPGWYPGILIESRIILMVNRLANALVVLNSTAEDGKIEVRISVG</sequence>
<dbReference type="PANTHER" id="PTHR21696:SF2">
    <property type="entry name" value="PROTEIN UNC-79 HOMOLOG"/>
    <property type="match status" value="1"/>
</dbReference>